<geneLocation type="plasmid" evidence="1 2">
    <name>pRetIE4771b</name>
</geneLocation>
<evidence type="ECO:0000313" key="2">
    <source>
        <dbReference type="Proteomes" id="UP000027180"/>
    </source>
</evidence>
<organism evidence="1 2">
    <name type="scientific">Rhizobium etli bv. mimosae str. IE4771</name>
    <dbReference type="NCBI Taxonomy" id="1432050"/>
    <lineage>
        <taxon>Bacteria</taxon>
        <taxon>Pseudomonadati</taxon>
        <taxon>Pseudomonadota</taxon>
        <taxon>Alphaproteobacteria</taxon>
        <taxon>Hyphomicrobiales</taxon>
        <taxon>Rhizobiaceae</taxon>
        <taxon>Rhizobium/Agrobacterium group</taxon>
        <taxon>Rhizobium</taxon>
    </lineage>
</organism>
<keyword evidence="1" id="KW-0614">Plasmid</keyword>
<evidence type="ECO:0000313" key="1">
    <source>
        <dbReference type="EMBL" id="AIC29804.1"/>
    </source>
</evidence>
<sequence>MTLVTVASCPAYQELLKKAGSVVANHFVAAYSNRMSIDETPAEMVARHVLEGERHLANQTALIERLRRMGLPTEGAEKFLERFYLLQAQHEEHMHRMSEECELGLRDKQGNLLPRHQP</sequence>
<reference evidence="1 2" key="1">
    <citation type="submission" date="2013-12" db="EMBL/GenBank/DDBJ databases">
        <title>Complete genome sequence of Rhizobium etli bv. mimosae IE4771.</title>
        <authorList>
            <person name="Bustos P."/>
            <person name="Santamaria R.I."/>
            <person name="Lozano L."/>
            <person name="Ormeno-Orrillo E."/>
            <person name="Rogel M.A."/>
            <person name="Romero D."/>
            <person name="Cevallos M.A."/>
            <person name="Martinez-Romero E."/>
            <person name="Gonzalez V."/>
        </authorList>
    </citation>
    <scope>NUCLEOTIDE SEQUENCE [LARGE SCALE GENOMIC DNA]</scope>
    <source>
        <strain evidence="1 2">IE4771</strain>
        <plasmid evidence="2">Plasmid pRetIE4771b</plasmid>
    </source>
</reference>
<dbReference type="AlphaFoldDB" id="A0A060I7S4"/>
<gene>
    <name evidence="1" type="ORF">IE4771_PB00069</name>
</gene>
<accession>A0A060I7S4</accession>
<dbReference type="Proteomes" id="UP000027180">
    <property type="component" value="Plasmid pRetIE4771b"/>
</dbReference>
<evidence type="ECO:0008006" key="3">
    <source>
        <dbReference type="Google" id="ProtNLM"/>
    </source>
</evidence>
<dbReference type="EMBL" id="CP006988">
    <property type="protein sequence ID" value="AIC29804.1"/>
    <property type="molecule type" value="Genomic_DNA"/>
</dbReference>
<dbReference type="KEGG" id="rei:IE4771_PB00069"/>
<protein>
    <recommendedName>
        <fullName evidence="3">Ferritin-like protein</fullName>
    </recommendedName>
</protein>
<dbReference type="HOGENOM" id="CLU_2071192_0_0_5"/>
<name>A0A060I7S4_RHIET</name>
<proteinExistence type="predicted"/>